<dbReference type="AlphaFoldDB" id="A0A2N6SNT4"/>
<dbReference type="CDD" id="cd06347">
    <property type="entry name" value="PBP1_ABC_LivK_ligand_binding-like"/>
    <property type="match status" value="1"/>
</dbReference>
<keyword evidence="2" id="KW-0813">Transport</keyword>
<dbReference type="Pfam" id="PF13458">
    <property type="entry name" value="Peripla_BP_6"/>
    <property type="match status" value="1"/>
</dbReference>
<feature type="chain" id="PRO_5014911687" evidence="5">
    <location>
        <begin position="29"/>
        <end position="386"/>
    </location>
</feature>
<evidence type="ECO:0000256" key="4">
    <source>
        <dbReference type="ARBA" id="ARBA00022970"/>
    </source>
</evidence>
<sequence length="386" mass="41309">MSYGKFKRMVVAACASMALLGQTAIATAQEAIKIGGNFELSGEVSDYGNKMNRGVQLFIDQVNEKGGVNGRPIEYVVFDNKSDISESASVASRLASEGVVGVVGPALTGNAQAQASVLNKEGIPYILPAATAEGLTLDDKGEVIPYMFRVSYEDTIQAGAAGQFAAEHLNMKKAAIISDPGTDYSAGLAKVFKEQFEKLGGEVVVEQSFSEGDQDFSAVISQLLTQDIDVIYFPGYYTEAGQFIKQAREMGIEQPILGPDGFASPILVELASGHANDIYYTSHFTSEGATGIVADYLKAYQDKYNEESDTFAALAYDAVGLLIAAIEASDAEDKEAIVKALEETKVYEGVTGTFSMDEEHNPVKPALLLELQDGQVVYTTSIEVKK</sequence>
<keyword evidence="4" id="KW-0029">Amino-acid transport</keyword>
<dbReference type="PANTHER" id="PTHR30483:SF6">
    <property type="entry name" value="PERIPLASMIC BINDING PROTEIN OF ABC TRANSPORTER FOR NATURAL AMINO ACIDS"/>
    <property type="match status" value="1"/>
</dbReference>
<reference evidence="7 8" key="1">
    <citation type="submission" date="2017-09" db="EMBL/GenBank/DDBJ databases">
        <title>Bacterial strain isolated from the female urinary microbiota.</title>
        <authorList>
            <person name="Thomas-White K."/>
            <person name="Kumar N."/>
            <person name="Forster S."/>
            <person name="Putonti C."/>
            <person name="Lawley T."/>
            <person name="Wolfe A.J."/>
        </authorList>
    </citation>
    <scope>NUCLEOTIDE SEQUENCE [LARGE SCALE GENOMIC DNA]</scope>
    <source>
        <strain evidence="7 8">UMB0852</strain>
    </source>
</reference>
<gene>
    <name evidence="7" type="ORF">CJ205_02750</name>
</gene>
<dbReference type="GO" id="GO:0006865">
    <property type="term" value="P:amino acid transport"/>
    <property type="evidence" value="ECO:0007669"/>
    <property type="project" value="UniProtKB-KW"/>
</dbReference>
<evidence type="ECO:0000256" key="1">
    <source>
        <dbReference type="ARBA" id="ARBA00010062"/>
    </source>
</evidence>
<dbReference type="InterPro" id="IPR028082">
    <property type="entry name" value="Peripla_BP_I"/>
</dbReference>
<dbReference type="SUPFAM" id="SSF53822">
    <property type="entry name" value="Periplasmic binding protein-like I"/>
    <property type="match status" value="1"/>
</dbReference>
<evidence type="ECO:0000313" key="8">
    <source>
        <dbReference type="Proteomes" id="UP000235682"/>
    </source>
</evidence>
<dbReference type="InterPro" id="IPR000709">
    <property type="entry name" value="Leu_Ile_Val-bd"/>
</dbReference>
<keyword evidence="3 5" id="KW-0732">Signal</keyword>
<keyword evidence="8" id="KW-1185">Reference proteome</keyword>
<comment type="similarity">
    <text evidence="1">Belongs to the leucine-binding protein family.</text>
</comment>
<dbReference type="InterPro" id="IPR028081">
    <property type="entry name" value="Leu-bd"/>
</dbReference>
<evidence type="ECO:0000256" key="5">
    <source>
        <dbReference type="SAM" id="SignalP"/>
    </source>
</evidence>
<dbReference type="PANTHER" id="PTHR30483">
    <property type="entry name" value="LEUCINE-SPECIFIC-BINDING PROTEIN"/>
    <property type="match status" value="1"/>
</dbReference>
<dbReference type="PRINTS" id="PR00337">
    <property type="entry name" value="LEUILEVALBP"/>
</dbReference>
<evidence type="ECO:0000256" key="3">
    <source>
        <dbReference type="ARBA" id="ARBA00022729"/>
    </source>
</evidence>
<feature type="signal peptide" evidence="5">
    <location>
        <begin position="1"/>
        <end position="28"/>
    </location>
</feature>
<feature type="domain" description="Leucine-binding protein" evidence="6">
    <location>
        <begin position="32"/>
        <end position="374"/>
    </location>
</feature>
<dbReference type="STRING" id="84521.SAMN04487994_100139"/>
<evidence type="ECO:0000313" key="7">
    <source>
        <dbReference type="EMBL" id="PMC58721.1"/>
    </source>
</evidence>
<evidence type="ECO:0000259" key="6">
    <source>
        <dbReference type="Pfam" id="PF13458"/>
    </source>
</evidence>
<dbReference type="OrthoDB" id="9783240at2"/>
<dbReference type="Proteomes" id="UP000235682">
    <property type="component" value="Unassembled WGS sequence"/>
</dbReference>
<protein>
    <submittedName>
        <fullName evidence="7">Branched-chain amino acid ABC transporter substrate-binding protein</fullName>
    </submittedName>
</protein>
<proteinExistence type="inferred from homology"/>
<name>A0A2N6SNT4_9LACT</name>
<dbReference type="EMBL" id="PNHE01000007">
    <property type="protein sequence ID" value="PMC58721.1"/>
    <property type="molecule type" value="Genomic_DNA"/>
</dbReference>
<accession>A0A2N6SNT4</accession>
<dbReference type="Gene3D" id="3.40.50.2300">
    <property type="match status" value="2"/>
</dbReference>
<comment type="caution">
    <text evidence="7">The sequence shown here is derived from an EMBL/GenBank/DDBJ whole genome shotgun (WGS) entry which is preliminary data.</text>
</comment>
<dbReference type="RefSeq" id="WP_102227405.1">
    <property type="nucleotide sequence ID" value="NZ_PNFY01000003.1"/>
</dbReference>
<evidence type="ECO:0000256" key="2">
    <source>
        <dbReference type="ARBA" id="ARBA00022448"/>
    </source>
</evidence>
<organism evidence="7 8">
    <name type="scientific">Dolosicoccus paucivorans</name>
    <dbReference type="NCBI Taxonomy" id="84521"/>
    <lineage>
        <taxon>Bacteria</taxon>
        <taxon>Bacillati</taxon>
        <taxon>Bacillota</taxon>
        <taxon>Bacilli</taxon>
        <taxon>Lactobacillales</taxon>
        <taxon>Aerococcaceae</taxon>
        <taxon>Dolosicoccus</taxon>
    </lineage>
</organism>
<dbReference type="InterPro" id="IPR051010">
    <property type="entry name" value="BCAA_transport"/>
</dbReference>